<protein>
    <submittedName>
        <fullName evidence="1">Uncharacterized protein</fullName>
    </submittedName>
</protein>
<keyword evidence="2" id="KW-1185">Reference proteome</keyword>
<accession>A0ABW4AG98</accession>
<name>A0ABW4AG98_9ACTN</name>
<evidence type="ECO:0000313" key="2">
    <source>
        <dbReference type="Proteomes" id="UP001597183"/>
    </source>
</evidence>
<dbReference type="Pfam" id="PF24585">
    <property type="entry name" value="YunG"/>
    <property type="match status" value="1"/>
</dbReference>
<evidence type="ECO:0000313" key="1">
    <source>
        <dbReference type="EMBL" id="MFD1369336.1"/>
    </source>
</evidence>
<dbReference type="Proteomes" id="UP001597183">
    <property type="component" value="Unassembled WGS sequence"/>
</dbReference>
<sequence>MNLDALRQVFRASWGADTCDPHDLPEWRPDNPSRGQCGVTALILQELLGGELVLGEVHVDGVQVGHHYWNRLPDGRFVDLTADQFRPEEIVGGGEVQRRPPGPPGRCRDQYNLLRQRVFAAI</sequence>
<proteinExistence type="predicted"/>
<dbReference type="InterPro" id="IPR056238">
    <property type="entry name" value="YunG-like"/>
</dbReference>
<comment type="caution">
    <text evidence="1">The sequence shown here is derived from an EMBL/GenBank/DDBJ whole genome shotgun (WGS) entry which is preliminary data.</text>
</comment>
<organism evidence="1 2">
    <name type="scientific">Actinoplanes sichuanensis</name>
    <dbReference type="NCBI Taxonomy" id="512349"/>
    <lineage>
        <taxon>Bacteria</taxon>
        <taxon>Bacillati</taxon>
        <taxon>Actinomycetota</taxon>
        <taxon>Actinomycetes</taxon>
        <taxon>Micromonosporales</taxon>
        <taxon>Micromonosporaceae</taxon>
        <taxon>Actinoplanes</taxon>
    </lineage>
</organism>
<dbReference type="RefSeq" id="WP_317792483.1">
    <property type="nucleotide sequence ID" value="NZ_AP028461.1"/>
</dbReference>
<reference evidence="2" key="1">
    <citation type="journal article" date="2019" name="Int. J. Syst. Evol. Microbiol.">
        <title>The Global Catalogue of Microorganisms (GCM) 10K type strain sequencing project: providing services to taxonomists for standard genome sequencing and annotation.</title>
        <authorList>
            <consortium name="The Broad Institute Genomics Platform"/>
            <consortium name="The Broad Institute Genome Sequencing Center for Infectious Disease"/>
            <person name="Wu L."/>
            <person name="Ma J."/>
        </authorList>
    </citation>
    <scope>NUCLEOTIDE SEQUENCE [LARGE SCALE GENOMIC DNA]</scope>
    <source>
        <strain evidence="2">CCM 7526</strain>
    </source>
</reference>
<dbReference type="EMBL" id="JBHTMK010000040">
    <property type="protein sequence ID" value="MFD1369336.1"/>
    <property type="molecule type" value="Genomic_DNA"/>
</dbReference>
<gene>
    <name evidence="1" type="ORF">ACFQ5G_28710</name>
</gene>